<protein>
    <submittedName>
        <fullName evidence="2">Uncharacterized protein</fullName>
    </submittedName>
</protein>
<accession>A0A2S3I4U2</accession>
<feature type="compositionally biased region" description="Acidic residues" evidence="1">
    <location>
        <begin position="79"/>
        <end position="93"/>
    </location>
</feature>
<feature type="compositionally biased region" description="Low complexity" evidence="1">
    <location>
        <begin position="123"/>
        <end position="132"/>
    </location>
</feature>
<evidence type="ECO:0000256" key="1">
    <source>
        <dbReference type="SAM" id="MobiDB-lite"/>
    </source>
</evidence>
<dbReference type="EMBL" id="CM008052">
    <property type="protein sequence ID" value="PAN36796.1"/>
    <property type="molecule type" value="Genomic_DNA"/>
</dbReference>
<dbReference type="AlphaFoldDB" id="A0A2S3I4U2"/>
<name>A0A2S3I4U2_9POAL</name>
<feature type="compositionally biased region" description="Low complexity" evidence="1">
    <location>
        <begin position="1"/>
        <end position="11"/>
    </location>
</feature>
<gene>
    <name evidence="2" type="ORF">PAHAL_7G001800</name>
</gene>
<sequence>MSSSSSSSSEEASADAREVESVHLPAKNPPVVAPAPVRQESDGDEGDDDDEDAEDSGSEAREEGEEDSDTEEDGHSSDEDYEDEVVEDSEPDEPLPPPPLTKSRGKSPPSPDLTKQPVAKRNAAAAGLAESSSSKKRAPPVARTKSLPLKPAEKKLPPPEEEAAKEEVAKSTAPKAAARRKRRNKSPTNAPAKDSTKWPPSKNNKAAPAAMECGKEVAKSPNPKNKSPNKVGVAKSPPAPAAAADAPSGAAEAGQMEKSARYWHLMKEVGLLEVANYNPGVLDAAFLEMDDDKAAMLNTRIIKQKLAECKVKNEWWDIKKEVTEALLDTMNK</sequence>
<feature type="compositionally biased region" description="Low complexity" evidence="1">
    <location>
        <begin position="199"/>
        <end position="210"/>
    </location>
</feature>
<dbReference type="Proteomes" id="UP000243499">
    <property type="component" value="Chromosome 7"/>
</dbReference>
<dbReference type="Gramene" id="PAN36796">
    <property type="protein sequence ID" value="PAN36796"/>
    <property type="gene ID" value="PAHAL_7G001800"/>
</dbReference>
<feature type="compositionally biased region" description="Low complexity" evidence="1">
    <location>
        <begin position="219"/>
        <end position="252"/>
    </location>
</feature>
<reference evidence="2" key="1">
    <citation type="submission" date="2018-04" db="EMBL/GenBank/DDBJ databases">
        <title>WGS assembly of Panicum hallii.</title>
        <authorList>
            <person name="Lovell J."/>
            <person name="Jenkins J."/>
            <person name="Lowry D."/>
            <person name="Mamidi S."/>
            <person name="Sreedasyam A."/>
            <person name="Weng X."/>
            <person name="Barry K."/>
            <person name="Bonette J."/>
            <person name="Campitelli B."/>
            <person name="Daum C."/>
            <person name="Gordon S."/>
            <person name="Gould B."/>
            <person name="Lipzen A."/>
            <person name="Macqueen A."/>
            <person name="Palacio-Mejia J."/>
            <person name="Plott C."/>
            <person name="Shakirov E."/>
            <person name="Shu S."/>
            <person name="Yoshinaga Y."/>
            <person name="Zane M."/>
            <person name="Rokhsar D."/>
            <person name="Grimwood J."/>
            <person name="Schmutz J."/>
            <person name="Juenger T."/>
        </authorList>
    </citation>
    <scope>NUCLEOTIDE SEQUENCE [LARGE SCALE GENOMIC DNA]</scope>
    <source>
        <strain evidence="2">FIL2</strain>
    </source>
</reference>
<feature type="compositionally biased region" description="Acidic residues" evidence="1">
    <location>
        <begin position="42"/>
        <end position="72"/>
    </location>
</feature>
<proteinExistence type="predicted"/>
<evidence type="ECO:0000313" key="2">
    <source>
        <dbReference type="EMBL" id="PAN36796.1"/>
    </source>
</evidence>
<organism evidence="2">
    <name type="scientific">Panicum hallii</name>
    <dbReference type="NCBI Taxonomy" id="206008"/>
    <lineage>
        <taxon>Eukaryota</taxon>
        <taxon>Viridiplantae</taxon>
        <taxon>Streptophyta</taxon>
        <taxon>Embryophyta</taxon>
        <taxon>Tracheophyta</taxon>
        <taxon>Spermatophyta</taxon>
        <taxon>Magnoliopsida</taxon>
        <taxon>Liliopsida</taxon>
        <taxon>Poales</taxon>
        <taxon>Poaceae</taxon>
        <taxon>PACMAD clade</taxon>
        <taxon>Panicoideae</taxon>
        <taxon>Panicodae</taxon>
        <taxon>Paniceae</taxon>
        <taxon>Panicinae</taxon>
        <taxon>Panicum</taxon>
        <taxon>Panicum sect. Panicum</taxon>
    </lineage>
</organism>
<feature type="region of interest" description="Disordered" evidence="1">
    <location>
        <begin position="1"/>
        <end position="252"/>
    </location>
</feature>